<dbReference type="EMBL" id="JACYTO010000001">
    <property type="protein sequence ID" value="MBD8502747.1"/>
    <property type="molecule type" value="Genomic_DNA"/>
</dbReference>
<evidence type="ECO:0000313" key="1">
    <source>
        <dbReference type="EMBL" id="MBD8502747.1"/>
    </source>
</evidence>
<organism evidence="1 2">
    <name type="scientific">Thauera sedimentorum</name>
    <dbReference type="NCBI Taxonomy" id="2767595"/>
    <lineage>
        <taxon>Bacteria</taxon>
        <taxon>Pseudomonadati</taxon>
        <taxon>Pseudomonadota</taxon>
        <taxon>Betaproteobacteria</taxon>
        <taxon>Rhodocyclales</taxon>
        <taxon>Zoogloeaceae</taxon>
        <taxon>Thauera</taxon>
    </lineage>
</organism>
<accession>A0ABR9BBD3</accession>
<protein>
    <submittedName>
        <fullName evidence="1">Uncharacterized protein</fullName>
    </submittedName>
</protein>
<sequence>MFVEHLIMGVDVVLTPRRFSALHRYTTSPMHGRRTPLQTRALWLLRDLYRLWWFAPPAVLGMPCYALVCDAREPLCAFFDLNPQFDFYAEANLMGLQWIESNLKPGTIERARATHRIALRARKRIEELERLVIADDRHSWILGVLSPLCCQLAFWPSLEALRATDPELFSNKYGWPDWLRHVTRDLDLYFHPLDFKQVLSATDWAALVDVLFDESVSEQRILQVIR</sequence>
<dbReference type="Proteomes" id="UP000603602">
    <property type="component" value="Unassembled WGS sequence"/>
</dbReference>
<name>A0ABR9BBD3_9RHOO</name>
<reference evidence="2" key="1">
    <citation type="submission" date="2023-07" db="EMBL/GenBank/DDBJ databases">
        <title>Thauera sp. CAU 1555 isolated from sand of Yaerae Beach.</title>
        <authorList>
            <person name="Kim W."/>
        </authorList>
    </citation>
    <scope>NUCLEOTIDE SEQUENCE [LARGE SCALE GENOMIC DNA]</scope>
    <source>
        <strain evidence="2">CAU 1555</strain>
    </source>
</reference>
<comment type="caution">
    <text evidence="1">The sequence shown here is derived from an EMBL/GenBank/DDBJ whole genome shotgun (WGS) entry which is preliminary data.</text>
</comment>
<keyword evidence="2" id="KW-1185">Reference proteome</keyword>
<proteinExistence type="predicted"/>
<evidence type="ECO:0000313" key="2">
    <source>
        <dbReference type="Proteomes" id="UP000603602"/>
    </source>
</evidence>
<gene>
    <name evidence="1" type="ORF">IFO67_07590</name>
</gene>
<dbReference type="RefSeq" id="WP_187717509.1">
    <property type="nucleotide sequence ID" value="NZ_JACTAH010000001.1"/>
</dbReference>